<evidence type="ECO:0000313" key="2">
    <source>
        <dbReference type="WBParaSite" id="RSKR_0001120700.1"/>
    </source>
</evidence>
<proteinExistence type="predicted"/>
<name>A0AC35UGV6_9BILA</name>
<reference evidence="2" key="1">
    <citation type="submission" date="2016-11" db="UniProtKB">
        <authorList>
            <consortium name="WormBaseParasite"/>
        </authorList>
    </citation>
    <scope>IDENTIFICATION</scope>
    <source>
        <strain evidence="2">KR3021</strain>
    </source>
</reference>
<accession>A0AC35UGV6</accession>
<dbReference type="Proteomes" id="UP000095286">
    <property type="component" value="Unplaced"/>
</dbReference>
<organism evidence="1 2">
    <name type="scientific">Rhabditophanes sp. KR3021</name>
    <dbReference type="NCBI Taxonomy" id="114890"/>
    <lineage>
        <taxon>Eukaryota</taxon>
        <taxon>Metazoa</taxon>
        <taxon>Ecdysozoa</taxon>
        <taxon>Nematoda</taxon>
        <taxon>Chromadorea</taxon>
        <taxon>Rhabditida</taxon>
        <taxon>Tylenchina</taxon>
        <taxon>Panagrolaimomorpha</taxon>
        <taxon>Strongyloidoidea</taxon>
        <taxon>Alloionematidae</taxon>
        <taxon>Rhabditophanes</taxon>
    </lineage>
</organism>
<dbReference type="WBParaSite" id="RSKR_0001120700.1">
    <property type="protein sequence ID" value="RSKR_0001120700.1"/>
    <property type="gene ID" value="RSKR_0001120700"/>
</dbReference>
<evidence type="ECO:0000313" key="1">
    <source>
        <dbReference type="Proteomes" id="UP000095286"/>
    </source>
</evidence>
<protein>
    <submittedName>
        <fullName evidence="2">Protein H4</fullName>
    </submittedName>
</protein>
<sequence length="444" mass="51590">MNCWNNLQKVRPCWQTRKTLSSVEKMVSLLDGIFNLIKLESELFIIDMLFGFSRYIMFKVDTTLTDTGEIWVKRKDFKEFIKNMFDYTYSVKRKPNALKLFLKAILTFTENPTCKDGIYNWMVDETLKTLKLLSVITGHAISKNYEYASNKSKDNFIEFIFILFEDTHIISEIPLKLVYRRNALVLILLKQCLKDKHYEGTIENNLTMQKIMGIFYINSIFAVKIKNCLKFGEVLDDNTIEMISMIYTLIELVGKLSTTSSQYKNVFDRICHEETLPMMIATGILSNSENLIAESLYINKVSPNYIFKTVANYIYESMKKRKDLSNDPCAKVNLSEKGYQDQINGNQIIIQKYLNENQLLNEELGKFVHVNKDNEFISANQDDLQTPTQRNCSSPELNTSIGQCYRPLVKLWENVRSYENSDLAVFPVSLTPHKENSRISTKEP</sequence>